<evidence type="ECO:0000313" key="2">
    <source>
        <dbReference type="EMBL" id="NIJ17523.1"/>
    </source>
</evidence>
<dbReference type="Proteomes" id="UP000576821">
    <property type="component" value="Unassembled WGS sequence"/>
</dbReference>
<gene>
    <name evidence="2" type="ORF">FHS54_002512</name>
</gene>
<comment type="caution">
    <text evidence="2">The sequence shown here is derived from an EMBL/GenBank/DDBJ whole genome shotgun (WGS) entry which is preliminary data.</text>
</comment>
<evidence type="ECO:0000256" key="1">
    <source>
        <dbReference type="SAM" id="MobiDB-lite"/>
    </source>
</evidence>
<dbReference type="AlphaFoldDB" id="A0A846M7U3"/>
<feature type="compositionally biased region" description="Basic residues" evidence="1">
    <location>
        <begin position="35"/>
        <end position="44"/>
    </location>
</feature>
<feature type="region of interest" description="Disordered" evidence="1">
    <location>
        <begin position="22"/>
        <end position="44"/>
    </location>
</feature>
<keyword evidence="3" id="KW-1185">Reference proteome</keyword>
<accession>A0A846M7U3</accession>
<name>A0A846M7U3_9SPHN</name>
<dbReference type="EMBL" id="JAASQR010000003">
    <property type="protein sequence ID" value="NIJ17523.1"/>
    <property type="molecule type" value="Genomic_DNA"/>
</dbReference>
<organism evidence="2 3">
    <name type="scientific">Sphingobium vermicomposti</name>
    <dbReference type="NCBI Taxonomy" id="529005"/>
    <lineage>
        <taxon>Bacteria</taxon>
        <taxon>Pseudomonadati</taxon>
        <taxon>Pseudomonadota</taxon>
        <taxon>Alphaproteobacteria</taxon>
        <taxon>Sphingomonadales</taxon>
        <taxon>Sphingomonadaceae</taxon>
        <taxon>Sphingobium</taxon>
    </lineage>
</organism>
<proteinExistence type="predicted"/>
<reference evidence="2 3" key="1">
    <citation type="submission" date="2020-03" db="EMBL/GenBank/DDBJ databases">
        <title>Genomic Encyclopedia of Type Strains, Phase IV (KMG-IV): sequencing the most valuable type-strain genomes for metagenomic binning, comparative biology and taxonomic classification.</title>
        <authorList>
            <person name="Goeker M."/>
        </authorList>
    </citation>
    <scope>NUCLEOTIDE SEQUENCE [LARGE SCALE GENOMIC DNA]</scope>
    <source>
        <strain evidence="2 3">DSM 21299</strain>
    </source>
</reference>
<sequence length="44" mass="4970">MVHLPPFHLAVPEAHLFAAPSRPNALGRIDNRNGSKPRRDRFLP</sequence>
<evidence type="ECO:0000313" key="3">
    <source>
        <dbReference type="Proteomes" id="UP000576821"/>
    </source>
</evidence>
<protein>
    <submittedName>
        <fullName evidence="2">Uncharacterized protein</fullName>
    </submittedName>
</protein>